<organism evidence="8 9">
    <name type="scientific">Rhodotorula taiwanensis</name>
    <dbReference type="NCBI Taxonomy" id="741276"/>
    <lineage>
        <taxon>Eukaryota</taxon>
        <taxon>Fungi</taxon>
        <taxon>Dikarya</taxon>
        <taxon>Basidiomycota</taxon>
        <taxon>Pucciniomycotina</taxon>
        <taxon>Microbotryomycetes</taxon>
        <taxon>Sporidiobolales</taxon>
        <taxon>Sporidiobolaceae</taxon>
        <taxon>Rhodotorula</taxon>
    </lineage>
</organism>
<dbReference type="GO" id="GO:0005886">
    <property type="term" value="C:plasma membrane"/>
    <property type="evidence" value="ECO:0007669"/>
    <property type="project" value="TreeGrafter"/>
</dbReference>
<dbReference type="PROSITE" id="PS50850">
    <property type="entry name" value="MFS"/>
    <property type="match status" value="1"/>
</dbReference>
<dbReference type="Gene3D" id="1.20.1250.20">
    <property type="entry name" value="MFS general substrate transporter like domains"/>
    <property type="match status" value="1"/>
</dbReference>
<evidence type="ECO:0000256" key="1">
    <source>
        <dbReference type="ARBA" id="ARBA00004141"/>
    </source>
</evidence>
<feature type="compositionally biased region" description="Basic and acidic residues" evidence="5">
    <location>
        <begin position="42"/>
        <end position="53"/>
    </location>
</feature>
<dbReference type="STRING" id="741276.A0A2S5B2S2"/>
<dbReference type="EMBL" id="PJQD01000086">
    <property type="protein sequence ID" value="POY71077.1"/>
    <property type="molecule type" value="Genomic_DNA"/>
</dbReference>
<dbReference type="OrthoDB" id="3357846at2759"/>
<feature type="transmembrane region" description="Helical" evidence="6">
    <location>
        <begin position="430"/>
        <end position="449"/>
    </location>
</feature>
<keyword evidence="4 6" id="KW-0472">Membrane</keyword>
<evidence type="ECO:0000256" key="6">
    <source>
        <dbReference type="SAM" id="Phobius"/>
    </source>
</evidence>
<dbReference type="InterPro" id="IPR011701">
    <property type="entry name" value="MFS"/>
</dbReference>
<keyword evidence="3 6" id="KW-1133">Transmembrane helix</keyword>
<feature type="region of interest" description="Disordered" evidence="5">
    <location>
        <begin position="42"/>
        <end position="150"/>
    </location>
</feature>
<feature type="transmembrane region" description="Helical" evidence="6">
    <location>
        <begin position="308"/>
        <end position="333"/>
    </location>
</feature>
<feature type="transmembrane region" description="Helical" evidence="6">
    <location>
        <begin position="605"/>
        <end position="626"/>
    </location>
</feature>
<sequence>MAPDMMRDAPFGQFMRFVTRNRVFKYPEERSDYIVPEKYLPKRDNARQLDSRASESTLAPEERNMAGRKSVDAQTLVNSDHPVQRKVETVQEKQDRIERDRPRPDGDRDSHDEHQQNDEEANPEEQEQSEKRKKEWKEQHPGTADPKKAYEEDLIDKYQYLVDWEENDQYNPNSWSQRKQWTAAAQVSLMTLVVYIGSAIYTAGEQGIAAKYGVSQTVAILGLTLFILGYGTGPMFFSPLQETPHLGRNPVYWIGLFLFIIFQIPIVLPKNLTCLLIFRFLTGFVGSPILATGGASMGDIFPPNKLPYAMGVWSTGAVLGPILGPVIAGFPAMLNGWRWPIYELIWMSGFGLLIFPFDGDAWLIRSHQTFFLPETYGPTILLRRAERLRKLTGNDLIKTRWELENPDGASVLKMGANQIKMAFILCSEPAVFYSNVYIGLLYSIFYLWFEAFPIVFAEYHGMNLGVSQLPFLGFVVTGAMTLTAYMLYQKYYFIPKQEKSGWKEPPELVLKAALFATPFIPVSLFIFGWTGNSPSTHWIGPTIGAALYFPGVFFAFQCILLYLQASYPQVAASILAGNDLFRSCMAAGFPLFGQFFFKNLGVGPASSLLAGLNILFMIPLYLLYFYGARLRKRSKYGSS</sequence>
<dbReference type="GO" id="GO:1990961">
    <property type="term" value="P:xenobiotic detoxification by transmembrane export across the plasma membrane"/>
    <property type="evidence" value="ECO:0007669"/>
    <property type="project" value="TreeGrafter"/>
</dbReference>
<keyword evidence="2 6" id="KW-0812">Transmembrane</keyword>
<dbReference type="PANTHER" id="PTHR23502">
    <property type="entry name" value="MAJOR FACILITATOR SUPERFAMILY"/>
    <property type="match status" value="1"/>
</dbReference>
<protein>
    <recommendedName>
        <fullName evidence="7">Major facilitator superfamily (MFS) profile domain-containing protein</fullName>
    </recommendedName>
</protein>
<evidence type="ECO:0000256" key="4">
    <source>
        <dbReference type="ARBA" id="ARBA00023136"/>
    </source>
</evidence>
<feature type="compositionally biased region" description="Basic and acidic residues" evidence="5">
    <location>
        <begin position="82"/>
        <end position="117"/>
    </location>
</feature>
<comment type="subcellular location">
    <subcellularLocation>
        <location evidence="1">Membrane</location>
        <topology evidence="1">Multi-pass membrane protein</topology>
    </subcellularLocation>
</comment>
<evidence type="ECO:0000313" key="8">
    <source>
        <dbReference type="EMBL" id="POY71077.1"/>
    </source>
</evidence>
<evidence type="ECO:0000259" key="7">
    <source>
        <dbReference type="PROSITE" id="PS50850"/>
    </source>
</evidence>
<feature type="transmembrane region" description="Helical" evidence="6">
    <location>
        <begin position="508"/>
        <end position="530"/>
    </location>
</feature>
<feature type="transmembrane region" description="Helical" evidence="6">
    <location>
        <begin position="209"/>
        <end position="230"/>
    </location>
</feature>
<dbReference type="AlphaFoldDB" id="A0A2S5B2S2"/>
<evidence type="ECO:0000256" key="2">
    <source>
        <dbReference type="ARBA" id="ARBA00022692"/>
    </source>
</evidence>
<dbReference type="SUPFAM" id="SSF103473">
    <property type="entry name" value="MFS general substrate transporter"/>
    <property type="match status" value="1"/>
</dbReference>
<dbReference type="InterPro" id="IPR020846">
    <property type="entry name" value="MFS_dom"/>
</dbReference>
<feature type="compositionally biased region" description="Basic and acidic residues" evidence="5">
    <location>
        <begin position="60"/>
        <end position="71"/>
    </location>
</feature>
<feature type="transmembrane region" description="Helical" evidence="6">
    <location>
        <begin position="275"/>
        <end position="296"/>
    </location>
</feature>
<keyword evidence="9" id="KW-1185">Reference proteome</keyword>
<evidence type="ECO:0000256" key="3">
    <source>
        <dbReference type="ARBA" id="ARBA00022989"/>
    </source>
</evidence>
<feature type="compositionally biased region" description="Basic and acidic residues" evidence="5">
    <location>
        <begin position="128"/>
        <end position="150"/>
    </location>
</feature>
<proteinExistence type="predicted"/>
<dbReference type="Proteomes" id="UP000237144">
    <property type="component" value="Unassembled WGS sequence"/>
</dbReference>
<gene>
    <name evidence="8" type="ORF">BMF94_5834</name>
</gene>
<feature type="compositionally biased region" description="Acidic residues" evidence="5">
    <location>
        <begin position="118"/>
        <end position="127"/>
    </location>
</feature>
<feature type="transmembrane region" description="Helical" evidence="6">
    <location>
        <begin position="183"/>
        <end position="203"/>
    </location>
</feature>
<name>A0A2S5B2S2_9BASI</name>
<dbReference type="CDD" id="cd17323">
    <property type="entry name" value="MFS_Tpo1_MDR_like"/>
    <property type="match status" value="1"/>
</dbReference>
<comment type="caution">
    <text evidence="8">The sequence shown here is derived from an EMBL/GenBank/DDBJ whole genome shotgun (WGS) entry which is preliminary data.</text>
</comment>
<dbReference type="PANTHER" id="PTHR23502:SF23">
    <property type="entry name" value="FLUCONAZOLE RESISTANCE PROTEIN 1"/>
    <property type="match status" value="1"/>
</dbReference>
<accession>A0A2S5B2S2</accession>
<feature type="transmembrane region" description="Helical" evidence="6">
    <location>
        <begin position="570"/>
        <end position="593"/>
    </location>
</feature>
<evidence type="ECO:0000256" key="5">
    <source>
        <dbReference type="SAM" id="MobiDB-lite"/>
    </source>
</evidence>
<feature type="transmembrane region" description="Helical" evidence="6">
    <location>
        <begin position="542"/>
        <end position="563"/>
    </location>
</feature>
<evidence type="ECO:0000313" key="9">
    <source>
        <dbReference type="Proteomes" id="UP000237144"/>
    </source>
</evidence>
<feature type="domain" description="Major facilitator superfamily (MFS) profile" evidence="7">
    <location>
        <begin position="183"/>
        <end position="639"/>
    </location>
</feature>
<feature type="transmembrane region" description="Helical" evidence="6">
    <location>
        <begin position="469"/>
        <end position="488"/>
    </location>
</feature>
<reference evidence="8 9" key="1">
    <citation type="journal article" date="2018" name="Front. Microbiol.">
        <title>Prospects for Fungal Bioremediation of Acidic Radioactive Waste Sites: Characterization and Genome Sequence of Rhodotorula taiwanensis MD1149.</title>
        <authorList>
            <person name="Tkavc R."/>
            <person name="Matrosova V.Y."/>
            <person name="Grichenko O.E."/>
            <person name="Gostincar C."/>
            <person name="Volpe R.P."/>
            <person name="Klimenkova P."/>
            <person name="Gaidamakova E.K."/>
            <person name="Zhou C.E."/>
            <person name="Stewart B.J."/>
            <person name="Lyman M.G."/>
            <person name="Malfatti S.A."/>
            <person name="Rubinfeld B."/>
            <person name="Courtot M."/>
            <person name="Singh J."/>
            <person name="Dalgard C.L."/>
            <person name="Hamilton T."/>
            <person name="Frey K.G."/>
            <person name="Gunde-Cimerman N."/>
            <person name="Dugan L."/>
            <person name="Daly M.J."/>
        </authorList>
    </citation>
    <scope>NUCLEOTIDE SEQUENCE [LARGE SCALE GENOMIC DNA]</scope>
    <source>
        <strain evidence="8 9">MD1149</strain>
    </source>
</reference>
<feature type="transmembrane region" description="Helical" evidence="6">
    <location>
        <begin position="251"/>
        <end position="269"/>
    </location>
</feature>
<dbReference type="InterPro" id="IPR036259">
    <property type="entry name" value="MFS_trans_sf"/>
</dbReference>
<dbReference type="GO" id="GO:0015244">
    <property type="term" value="F:fluconazole transmembrane transporter activity"/>
    <property type="evidence" value="ECO:0007669"/>
    <property type="project" value="TreeGrafter"/>
</dbReference>
<dbReference type="Pfam" id="PF07690">
    <property type="entry name" value="MFS_1"/>
    <property type="match status" value="1"/>
</dbReference>